<keyword evidence="4 7" id="KW-0378">Hydrolase</keyword>
<evidence type="ECO:0000256" key="5">
    <source>
        <dbReference type="ARBA" id="ARBA00022833"/>
    </source>
</evidence>
<dbReference type="InterPro" id="IPR006330">
    <property type="entry name" value="Ado/ade_deaminase"/>
</dbReference>
<keyword evidence="3" id="KW-0479">Metal-binding</keyword>
<accession>E3IXR3</accession>
<evidence type="ECO:0000259" key="6">
    <source>
        <dbReference type="Pfam" id="PF00962"/>
    </source>
</evidence>
<dbReference type="PROSITE" id="PS00485">
    <property type="entry name" value="A_DEAMINASE"/>
    <property type="match status" value="1"/>
</dbReference>
<comment type="similarity">
    <text evidence="2">Belongs to the metallo-dependent hydrolases superfamily. Adenosine and AMP deaminases family.</text>
</comment>
<keyword evidence="5" id="KW-0862">Zinc</keyword>
<comment type="cofactor">
    <cofactor evidence="1">
        <name>Zn(2+)</name>
        <dbReference type="ChEBI" id="CHEBI:29105"/>
    </cofactor>
</comment>
<dbReference type="Proteomes" id="UP000002484">
    <property type="component" value="Chromosome"/>
</dbReference>
<feature type="domain" description="Adenosine deaminase" evidence="6">
    <location>
        <begin position="31"/>
        <end position="353"/>
    </location>
</feature>
<dbReference type="Gene3D" id="3.20.20.140">
    <property type="entry name" value="Metal-dependent hydrolases"/>
    <property type="match status" value="1"/>
</dbReference>
<dbReference type="KEGG" id="fri:FraEuI1c_2183"/>
<evidence type="ECO:0000256" key="4">
    <source>
        <dbReference type="ARBA" id="ARBA00022801"/>
    </source>
</evidence>
<dbReference type="NCBIfam" id="TIGR01430">
    <property type="entry name" value="aden_deam"/>
    <property type="match status" value="1"/>
</dbReference>
<dbReference type="Pfam" id="PF00962">
    <property type="entry name" value="A_deaminase"/>
    <property type="match status" value="1"/>
</dbReference>
<protein>
    <submittedName>
        <fullName evidence="7">Adenosine deaminase</fullName>
        <ecNumber evidence="7">3.5.4.4</ecNumber>
    </submittedName>
</protein>
<proteinExistence type="inferred from homology"/>
<dbReference type="InterPro" id="IPR001365">
    <property type="entry name" value="A_deaminase_dom"/>
</dbReference>
<dbReference type="STRING" id="298654.FraEuI1c_2183"/>
<gene>
    <name evidence="7" type="ordered locus">FraEuI1c_2183</name>
</gene>
<dbReference type="GO" id="GO:0016814">
    <property type="term" value="F:hydrolase activity, acting on carbon-nitrogen (but not peptide) bonds, in cyclic amidines"/>
    <property type="evidence" value="ECO:0007669"/>
    <property type="project" value="UniProtKB-ARBA"/>
</dbReference>
<dbReference type="InterPro" id="IPR006650">
    <property type="entry name" value="A/AMP_deam_AS"/>
</dbReference>
<dbReference type="AlphaFoldDB" id="E3IXR3"/>
<dbReference type="SUPFAM" id="SSF51556">
    <property type="entry name" value="Metallo-dependent hydrolases"/>
    <property type="match status" value="1"/>
</dbReference>
<evidence type="ECO:0000256" key="2">
    <source>
        <dbReference type="ARBA" id="ARBA00006676"/>
    </source>
</evidence>
<dbReference type="GO" id="GO:0019239">
    <property type="term" value="F:deaminase activity"/>
    <property type="evidence" value="ECO:0007669"/>
    <property type="project" value="InterPro"/>
</dbReference>
<organism evidence="7 8">
    <name type="scientific">Pseudofrankia inefficax (strain DSM 45817 / CECT 9037 / DDB 130130 / EuI1c)</name>
    <name type="common">Frankia inefficax</name>
    <dbReference type="NCBI Taxonomy" id="298654"/>
    <lineage>
        <taxon>Bacteria</taxon>
        <taxon>Bacillati</taxon>
        <taxon>Actinomycetota</taxon>
        <taxon>Actinomycetes</taxon>
        <taxon>Frankiales</taxon>
        <taxon>Frankiaceae</taxon>
        <taxon>Pseudofrankia</taxon>
    </lineage>
</organism>
<dbReference type="GO" id="GO:0009168">
    <property type="term" value="P:purine ribonucleoside monophosphate biosynthetic process"/>
    <property type="evidence" value="ECO:0007669"/>
    <property type="project" value="InterPro"/>
</dbReference>
<evidence type="ECO:0000313" key="7">
    <source>
        <dbReference type="EMBL" id="ADP80222.1"/>
    </source>
</evidence>
<dbReference type="HOGENOM" id="CLU_039228_7_0_11"/>
<dbReference type="PANTHER" id="PTHR43114:SF6">
    <property type="entry name" value="ADENINE DEAMINASE"/>
    <property type="match status" value="1"/>
</dbReference>
<dbReference type="eggNOG" id="COG1816">
    <property type="taxonomic scope" value="Bacteria"/>
</dbReference>
<reference evidence="7 8" key="1">
    <citation type="submission" date="2010-10" db="EMBL/GenBank/DDBJ databases">
        <title>Complete sequence of Frankia sp. EuI1c.</title>
        <authorList>
            <consortium name="US DOE Joint Genome Institute"/>
            <person name="Lucas S."/>
            <person name="Copeland A."/>
            <person name="Lapidus A."/>
            <person name="Cheng J.-F."/>
            <person name="Bruce D."/>
            <person name="Goodwin L."/>
            <person name="Pitluck S."/>
            <person name="Chertkov O."/>
            <person name="Detter J.C."/>
            <person name="Han C."/>
            <person name="Tapia R."/>
            <person name="Land M."/>
            <person name="Hauser L."/>
            <person name="Jeffries C."/>
            <person name="Kyrpides N."/>
            <person name="Ivanova N."/>
            <person name="Mikhailova N."/>
            <person name="Beauchemin N."/>
            <person name="Sen A."/>
            <person name="Sur S.A."/>
            <person name="Gtari M."/>
            <person name="Wall L."/>
            <person name="Tisa L."/>
            <person name="Woyke T."/>
        </authorList>
    </citation>
    <scope>NUCLEOTIDE SEQUENCE [LARGE SCALE GENOMIC DNA]</scope>
    <source>
        <strain evidence="8">DSM 45817 / CECT 9037 / EuI1c</strain>
    </source>
</reference>
<name>E3IXR3_PSEI1</name>
<sequence length="367" mass="39096">MTEMTTGPAVGALAEATVGIAGDEAFVDALPKVELHVHLEGSMLPGTVLALARRHQVEDIPTTETALADWYAFKDFDHFLRVYRTAVQVLRDEDDFALLARETALGLAAQNVRYAEMYFTPFIHTRRGIPIDEVFAGINRGRLEAQEATGVEIRWITDIPGGLPGVDILAVADLTVQFAVEHGGDSVIGLGVGGAEVGVPRPQFARAFGAAREAGLRSLPHAGETTGPRTIWDSIDELGADRIGHGIRCLDDPALVARLRADRIPLDVSPTSNLRTGVVADYPSHPLPTLIAEGLAVSINSDDPPMFGTTLRDEYLHALRDLGLSRAAVAELAAAAVRHSFLPEYRKNVLLAEQQAAVAALAGGAGG</sequence>
<dbReference type="EMBL" id="CP002299">
    <property type="protein sequence ID" value="ADP80222.1"/>
    <property type="molecule type" value="Genomic_DNA"/>
</dbReference>
<dbReference type="InterPro" id="IPR032466">
    <property type="entry name" value="Metal_Hydrolase"/>
</dbReference>
<evidence type="ECO:0000256" key="1">
    <source>
        <dbReference type="ARBA" id="ARBA00001947"/>
    </source>
</evidence>
<keyword evidence="8" id="KW-1185">Reference proteome</keyword>
<dbReference type="EC" id="3.5.4.4" evidence="7"/>
<dbReference type="PANTHER" id="PTHR43114">
    <property type="entry name" value="ADENINE DEAMINASE"/>
    <property type="match status" value="1"/>
</dbReference>
<evidence type="ECO:0000313" key="8">
    <source>
        <dbReference type="Proteomes" id="UP000002484"/>
    </source>
</evidence>
<dbReference type="GO" id="GO:0046872">
    <property type="term" value="F:metal ion binding"/>
    <property type="evidence" value="ECO:0007669"/>
    <property type="project" value="UniProtKB-KW"/>
</dbReference>
<dbReference type="InParanoid" id="E3IXR3"/>
<evidence type="ECO:0000256" key="3">
    <source>
        <dbReference type="ARBA" id="ARBA00022723"/>
    </source>
</evidence>